<protein>
    <submittedName>
        <fullName evidence="1">Uncharacterized protein</fullName>
    </submittedName>
</protein>
<gene>
    <name evidence="1" type="ORF">SAMN06297382_2011</name>
</gene>
<organism evidence="1 2">
    <name type="scientific">Amphiplicatus metriothermophilus</name>
    <dbReference type="NCBI Taxonomy" id="1519374"/>
    <lineage>
        <taxon>Bacteria</taxon>
        <taxon>Pseudomonadati</taxon>
        <taxon>Pseudomonadota</taxon>
        <taxon>Alphaproteobacteria</taxon>
        <taxon>Parvularculales</taxon>
        <taxon>Parvularculaceae</taxon>
        <taxon>Amphiplicatus</taxon>
    </lineage>
</organism>
<dbReference type="Proteomes" id="UP000198346">
    <property type="component" value="Unassembled WGS sequence"/>
</dbReference>
<sequence>MTKSSLLLALGGPCWITGMAAFSLARLFNFAGLVDLVRRSGVKRRAAAAALAGGASGNSRT</sequence>
<proteinExistence type="predicted"/>
<dbReference type="AlphaFoldDB" id="A0A239PV19"/>
<accession>A0A239PV19</accession>
<name>A0A239PV19_9PROT</name>
<evidence type="ECO:0000313" key="1">
    <source>
        <dbReference type="EMBL" id="SNT74105.1"/>
    </source>
</evidence>
<reference evidence="1 2" key="1">
    <citation type="submission" date="2017-07" db="EMBL/GenBank/DDBJ databases">
        <authorList>
            <person name="Sun Z.S."/>
            <person name="Albrecht U."/>
            <person name="Echele G."/>
            <person name="Lee C.C."/>
        </authorList>
    </citation>
    <scope>NUCLEOTIDE SEQUENCE [LARGE SCALE GENOMIC DNA]</scope>
    <source>
        <strain evidence="1 2">CGMCC 1.12710</strain>
    </source>
</reference>
<dbReference type="EMBL" id="FZQA01000004">
    <property type="protein sequence ID" value="SNT74105.1"/>
    <property type="molecule type" value="Genomic_DNA"/>
</dbReference>
<evidence type="ECO:0000313" key="2">
    <source>
        <dbReference type="Proteomes" id="UP000198346"/>
    </source>
</evidence>
<keyword evidence="2" id="KW-1185">Reference proteome</keyword>
<dbReference type="RefSeq" id="WP_089412481.1">
    <property type="nucleotide sequence ID" value="NZ_FZQA01000004.1"/>
</dbReference>